<dbReference type="EMBL" id="AOIO01000041">
    <property type="protein sequence ID" value="ELY97337.1"/>
    <property type="molecule type" value="Genomic_DNA"/>
</dbReference>
<proteinExistence type="predicted"/>
<reference evidence="1 2" key="1">
    <citation type="journal article" date="2014" name="PLoS Genet.">
        <title>Phylogenetically driven sequencing of extremely halophilic archaea reveals strategies for static and dynamic osmo-response.</title>
        <authorList>
            <person name="Becker E.A."/>
            <person name="Seitzer P.M."/>
            <person name="Tritt A."/>
            <person name="Larsen D."/>
            <person name="Krusor M."/>
            <person name="Yao A.I."/>
            <person name="Wu D."/>
            <person name="Madern D."/>
            <person name="Eisen J.A."/>
            <person name="Darling A.E."/>
            <person name="Facciotti M.T."/>
        </authorList>
    </citation>
    <scope>NUCLEOTIDE SEQUENCE [LARGE SCALE GENOMIC DNA]</scope>
    <source>
        <strain evidence="1 2">DSM 12278</strain>
    </source>
</reference>
<keyword evidence="2" id="KW-1185">Reference proteome</keyword>
<dbReference type="Proteomes" id="UP000011554">
    <property type="component" value="Unassembled WGS sequence"/>
</dbReference>
<organism evidence="1 2">
    <name type="scientific">Natrialba asiatica (strain ATCC 700177 / DSM 12278 / JCM 9576 / FERM P-10747 / NBRC 102637 / 172P1)</name>
    <dbReference type="NCBI Taxonomy" id="29540"/>
    <lineage>
        <taxon>Archaea</taxon>
        <taxon>Methanobacteriati</taxon>
        <taxon>Methanobacteriota</taxon>
        <taxon>Stenosarchaea group</taxon>
        <taxon>Halobacteria</taxon>
        <taxon>Halobacteriales</taxon>
        <taxon>Natrialbaceae</taxon>
        <taxon>Natrialba</taxon>
    </lineage>
</organism>
<comment type="caution">
    <text evidence="1">The sequence shown here is derived from an EMBL/GenBank/DDBJ whole genome shotgun (WGS) entry which is preliminary data.</text>
</comment>
<accession>M0AHF6</accession>
<evidence type="ECO:0000313" key="1">
    <source>
        <dbReference type="EMBL" id="ELY97337.1"/>
    </source>
</evidence>
<dbReference type="eggNOG" id="arCOG03669">
    <property type="taxonomic scope" value="Archaea"/>
</dbReference>
<gene>
    <name evidence="1" type="ORF">C481_19821</name>
</gene>
<feature type="non-terminal residue" evidence="1">
    <location>
        <position position="48"/>
    </location>
</feature>
<evidence type="ECO:0000313" key="2">
    <source>
        <dbReference type="Proteomes" id="UP000011554"/>
    </source>
</evidence>
<dbReference type="AlphaFoldDB" id="M0AHF6"/>
<sequence length="48" mass="5142">MDRDSAIGAWESMVQELLAKVDISVATVPKSEAALPDGPIYDSSRSYA</sequence>
<protein>
    <submittedName>
        <fullName evidence="1">Uncharacterized protein</fullName>
    </submittedName>
</protein>
<name>M0AHF6_NATA1</name>